<feature type="transmembrane region" description="Helical" evidence="2">
    <location>
        <begin position="228"/>
        <end position="250"/>
    </location>
</feature>
<organism evidence="3">
    <name type="scientific">Tanacetum cinerariifolium</name>
    <name type="common">Dalmatian daisy</name>
    <name type="synonym">Chrysanthemum cinerariifolium</name>
    <dbReference type="NCBI Taxonomy" id="118510"/>
    <lineage>
        <taxon>Eukaryota</taxon>
        <taxon>Viridiplantae</taxon>
        <taxon>Streptophyta</taxon>
        <taxon>Embryophyta</taxon>
        <taxon>Tracheophyta</taxon>
        <taxon>Spermatophyta</taxon>
        <taxon>Magnoliopsida</taxon>
        <taxon>eudicotyledons</taxon>
        <taxon>Gunneridae</taxon>
        <taxon>Pentapetalae</taxon>
        <taxon>asterids</taxon>
        <taxon>campanulids</taxon>
        <taxon>Asterales</taxon>
        <taxon>Asteraceae</taxon>
        <taxon>Asteroideae</taxon>
        <taxon>Anthemideae</taxon>
        <taxon>Anthemidinae</taxon>
        <taxon>Tanacetum</taxon>
    </lineage>
</organism>
<evidence type="ECO:0000256" key="1">
    <source>
        <dbReference type="SAM" id="Coils"/>
    </source>
</evidence>
<keyword evidence="1" id="KW-0175">Coiled coil</keyword>
<proteinExistence type="predicted"/>
<sequence>MSFSKRSDNSSVCYTKPLDSLKHWNDHFFLVDAFAFPVSFPWHTDKNISKDPLPKSTEFNVDHYVALVAHPAPFLHDDGEGGCLSLYIVHPVVLFVCAEIDLFAFIHVVDPTKIKIIERERVEGEKRLLDSTAGRVVPLLPIAPAYAEGDLKASVDKLFDEGGSTDQGDFAAGSGHDAEIVPVTEVENIVVKNVIAERPKHLRKKRPAVTDASGSSHPPKKLKGITKLLMGLLLPSVKVVITLILLSSLISVPLVRQKSAAPLPVMTDAVITTSIASAPFIPVPEVATKITPQNSTFYFYDSSSVGTMKPDVVCPSQLFRKELLIRSREINFKTLHEIREMDYHHLFTEFNIETARQACLNAEVRMRTEYCLSKRRRLESECQRQAGLLKGSAVKVANKVHAGGMDALKHKNVALENEKDSLNEKITKLQSSVFTKDLELKDLNGVMSSLKSQNNGLVDQNRLKLLRMLIKVLDDKVAKLDADLLEMALHPYEKFYPRLFTTISGQRWLLTRGQKLAIVKCLNSLKSLAALGAAISRAIEKGMKSGLSAGIDHEKADYLLLYELSSHKDASIANIMNMVRLESPFVDAPRIGDLQPDVKQMPLPIHRPKDQVVLGETTLSFALSTASTFGNVPAAVVTMTALSTTFVSTSFIPPITIDDYEIVSADGQEDA</sequence>
<evidence type="ECO:0000313" key="3">
    <source>
        <dbReference type="EMBL" id="GEU58794.1"/>
    </source>
</evidence>
<feature type="coiled-coil region" evidence="1">
    <location>
        <begin position="405"/>
        <end position="432"/>
    </location>
</feature>
<name>A0A6L2LEX7_TANCI</name>
<keyword evidence="2" id="KW-1133">Transmembrane helix</keyword>
<evidence type="ECO:0008006" key="4">
    <source>
        <dbReference type="Google" id="ProtNLM"/>
    </source>
</evidence>
<keyword evidence="2" id="KW-0472">Membrane</keyword>
<reference evidence="3" key="1">
    <citation type="journal article" date="2019" name="Sci. Rep.">
        <title>Draft genome of Tanacetum cinerariifolium, the natural source of mosquito coil.</title>
        <authorList>
            <person name="Yamashiro T."/>
            <person name="Shiraishi A."/>
            <person name="Satake H."/>
            <person name="Nakayama K."/>
        </authorList>
    </citation>
    <scope>NUCLEOTIDE SEQUENCE</scope>
</reference>
<dbReference type="EMBL" id="BKCJ010004062">
    <property type="protein sequence ID" value="GEU58794.1"/>
    <property type="molecule type" value="Genomic_DNA"/>
</dbReference>
<dbReference type="AlphaFoldDB" id="A0A6L2LEX7"/>
<gene>
    <name evidence="3" type="ORF">Tci_030772</name>
</gene>
<comment type="caution">
    <text evidence="3">The sequence shown here is derived from an EMBL/GenBank/DDBJ whole genome shotgun (WGS) entry which is preliminary data.</text>
</comment>
<protein>
    <recommendedName>
        <fullName evidence="4">Transposase (Putative), gypsy type</fullName>
    </recommendedName>
</protein>
<keyword evidence="2" id="KW-0812">Transmembrane</keyword>
<accession>A0A6L2LEX7</accession>
<evidence type="ECO:0000256" key="2">
    <source>
        <dbReference type="SAM" id="Phobius"/>
    </source>
</evidence>